<feature type="active site" description="Proton donor" evidence="4">
    <location>
        <position position="190"/>
    </location>
</feature>
<dbReference type="Gene3D" id="2.60.120.260">
    <property type="entry name" value="Galactose-binding domain-like"/>
    <property type="match status" value="2"/>
</dbReference>
<accession>A0A9X2Y164</accession>
<evidence type="ECO:0000256" key="2">
    <source>
        <dbReference type="ARBA" id="ARBA00022801"/>
    </source>
</evidence>
<evidence type="ECO:0000313" key="9">
    <source>
        <dbReference type="EMBL" id="MCU7552835.1"/>
    </source>
</evidence>
<dbReference type="InterPro" id="IPR017853">
    <property type="entry name" value="GH"/>
</dbReference>
<protein>
    <submittedName>
        <fullName evidence="9">Beta-galactosidase</fullName>
    </submittedName>
</protein>
<dbReference type="EMBL" id="JAOTIF010000050">
    <property type="protein sequence ID" value="MCU7552835.1"/>
    <property type="molecule type" value="Genomic_DNA"/>
</dbReference>
<evidence type="ECO:0000256" key="1">
    <source>
        <dbReference type="ARBA" id="ARBA00009809"/>
    </source>
</evidence>
<feature type="domain" description="Glycoside hydrolase 35 catalytic" evidence="6">
    <location>
        <begin position="42"/>
        <end position="357"/>
    </location>
</feature>
<evidence type="ECO:0000259" key="6">
    <source>
        <dbReference type="Pfam" id="PF01301"/>
    </source>
</evidence>
<dbReference type="InterPro" id="IPR031330">
    <property type="entry name" value="Gly_Hdrlase_35_cat"/>
</dbReference>
<name>A0A9X2Y164_9BACT</name>
<feature type="active site" description="Nucleophile" evidence="4">
    <location>
        <position position="265"/>
    </location>
</feature>
<dbReference type="PRINTS" id="PR00742">
    <property type="entry name" value="GLHYDRLASE35"/>
</dbReference>
<comment type="similarity">
    <text evidence="1 5">Belongs to the glycosyl hydrolase 35 family.</text>
</comment>
<evidence type="ECO:0000259" key="8">
    <source>
        <dbReference type="Pfam" id="PF21467"/>
    </source>
</evidence>
<dbReference type="InterPro" id="IPR001944">
    <property type="entry name" value="Glycoside_Hdrlase_35"/>
</dbReference>
<dbReference type="GO" id="GO:0005975">
    <property type="term" value="P:carbohydrate metabolic process"/>
    <property type="evidence" value="ECO:0007669"/>
    <property type="project" value="InterPro"/>
</dbReference>
<dbReference type="InterPro" id="IPR048913">
    <property type="entry name" value="BetaGal_gal-bd"/>
</dbReference>
<sequence length="609" mass="69487">MIGLQLYIKKTLKVVAFIFSLLFSLSVFSQNKHSFSFSSSAFILDNKPFRIISGELHPARIPKEYWRHRIQMTKAMGCNTIAMYVFWNYHEKEPGQFDFTTDNRNIADFLKICAEEKMWVLLRPGPYVCGEWDFGGLPPYLLRIPDIKIRCMDSHYLEAVKRYVSRLSSIVKPYLVTNGGNILMVQIENEYGSFANDRNYLETLRGYWTSNGINTPFYTADGATPFMLEAGSLPGVAVGLDPGSSQGNYTLAAQVNPGVPVFSSETYPGWLTHWGEKWARPDTTSLLKEVKFMLDSNLSFNFYVIHGGTNFGFTAGANAFSATQYQPDVTSYDYDAPINEQGRATPKYYAIRRLINQYVKNIPEIPAPVPAMNIPEINMQPFSSLWSNLPKPVASVQPKPFEYYGQDHGMMVYKTKLIGHKSGKLTIWEPHDYALVFLNGMFIDTVFRDGGNWTVDLPKTNVKDPVLEILVEGMGHINFAQFMIDRKGITDRVTLNGMTLMNWEVFSLPFDYRYVLGLKPSAIDIARRGNFFKGSFNLQQTADTYIDMSQYKKGIVWVNGHNLGRYWYIGPQQRLYCPASWLKKGMNEILVFDLLETEAKRIRGKETPE</sequence>
<keyword evidence="10" id="KW-1185">Reference proteome</keyword>
<dbReference type="GO" id="GO:0004565">
    <property type="term" value="F:beta-galactosidase activity"/>
    <property type="evidence" value="ECO:0007669"/>
    <property type="project" value="InterPro"/>
</dbReference>
<reference evidence="9" key="2">
    <citation type="submission" date="2023-04" db="EMBL/GenBank/DDBJ databases">
        <title>Paracnuella aquatica gen. nov., sp. nov., a member of the family Chitinophagaceae isolated from a hot spring.</title>
        <authorList>
            <person name="Wang C."/>
        </authorList>
    </citation>
    <scope>NUCLEOTIDE SEQUENCE</scope>
    <source>
        <strain evidence="9">LB-8</strain>
    </source>
</reference>
<dbReference type="Pfam" id="PF21467">
    <property type="entry name" value="BetaGal_gal-bd"/>
    <property type="match status" value="1"/>
</dbReference>
<dbReference type="PANTHER" id="PTHR23421">
    <property type="entry name" value="BETA-GALACTOSIDASE RELATED"/>
    <property type="match status" value="1"/>
</dbReference>
<proteinExistence type="inferred from homology"/>
<feature type="domain" description="Beta-galactosidase galactose-binding" evidence="8">
    <location>
        <begin position="531"/>
        <end position="587"/>
    </location>
</feature>
<dbReference type="PIRSF" id="PIRSF006336">
    <property type="entry name" value="B-gal"/>
    <property type="match status" value="1"/>
</dbReference>
<dbReference type="Proteomes" id="UP001155483">
    <property type="component" value="Unassembled WGS sequence"/>
</dbReference>
<evidence type="ECO:0000259" key="7">
    <source>
        <dbReference type="Pfam" id="PF21317"/>
    </source>
</evidence>
<dbReference type="SUPFAM" id="SSF51445">
    <property type="entry name" value="(Trans)glycosidases"/>
    <property type="match status" value="1"/>
</dbReference>
<dbReference type="InterPro" id="IPR048912">
    <property type="entry name" value="BetaGal1-like_ABD1"/>
</dbReference>
<evidence type="ECO:0000256" key="3">
    <source>
        <dbReference type="ARBA" id="ARBA00023295"/>
    </source>
</evidence>
<dbReference type="AlphaFoldDB" id="A0A9X2Y164"/>
<evidence type="ECO:0000256" key="4">
    <source>
        <dbReference type="PIRSR" id="PIRSR006336-1"/>
    </source>
</evidence>
<dbReference type="RefSeq" id="WP_279300270.1">
    <property type="nucleotide sequence ID" value="NZ_JAOTIF010000050.1"/>
</dbReference>
<dbReference type="Pfam" id="PF21317">
    <property type="entry name" value="BetaGal_ABD_1"/>
    <property type="match status" value="1"/>
</dbReference>
<dbReference type="Pfam" id="PF01301">
    <property type="entry name" value="Glyco_hydro_35"/>
    <property type="match status" value="1"/>
</dbReference>
<feature type="domain" description="Beta-galactosidase 1-like first all-beta" evidence="7">
    <location>
        <begin position="398"/>
        <end position="508"/>
    </location>
</feature>
<dbReference type="InterPro" id="IPR026283">
    <property type="entry name" value="B-gal_1-like"/>
</dbReference>
<evidence type="ECO:0000256" key="5">
    <source>
        <dbReference type="RuleBase" id="RU003679"/>
    </source>
</evidence>
<reference evidence="9" key="1">
    <citation type="submission" date="2022-09" db="EMBL/GenBank/DDBJ databases">
        <authorList>
            <person name="Yuan C."/>
            <person name="Ke Z."/>
        </authorList>
    </citation>
    <scope>NUCLEOTIDE SEQUENCE</scope>
    <source>
        <strain evidence="9">LB-8</strain>
    </source>
</reference>
<comment type="caution">
    <text evidence="9">The sequence shown here is derived from an EMBL/GenBank/DDBJ whole genome shotgun (WGS) entry which is preliminary data.</text>
</comment>
<keyword evidence="3" id="KW-0326">Glycosidase</keyword>
<evidence type="ECO:0000313" key="10">
    <source>
        <dbReference type="Proteomes" id="UP001155483"/>
    </source>
</evidence>
<gene>
    <name evidence="9" type="ORF">OCK74_27195</name>
</gene>
<organism evidence="9 10">
    <name type="scientific">Paraflavisolibacter caeni</name>
    <dbReference type="NCBI Taxonomy" id="2982496"/>
    <lineage>
        <taxon>Bacteria</taxon>
        <taxon>Pseudomonadati</taxon>
        <taxon>Bacteroidota</taxon>
        <taxon>Chitinophagia</taxon>
        <taxon>Chitinophagales</taxon>
        <taxon>Chitinophagaceae</taxon>
        <taxon>Paraflavisolibacter</taxon>
    </lineage>
</organism>
<dbReference type="Gene3D" id="3.20.20.80">
    <property type="entry name" value="Glycosidases"/>
    <property type="match status" value="1"/>
</dbReference>
<keyword evidence="2" id="KW-0378">Hydrolase</keyword>
<dbReference type="InterPro" id="IPR008979">
    <property type="entry name" value="Galactose-bd-like_sf"/>
</dbReference>
<dbReference type="SUPFAM" id="SSF49785">
    <property type="entry name" value="Galactose-binding domain-like"/>
    <property type="match status" value="1"/>
</dbReference>